<evidence type="ECO:0000256" key="10">
    <source>
        <dbReference type="ARBA" id="ARBA00050776"/>
    </source>
</evidence>
<evidence type="ECO:0000256" key="5">
    <source>
        <dbReference type="ARBA" id="ARBA00022679"/>
    </source>
</evidence>
<evidence type="ECO:0000256" key="4">
    <source>
        <dbReference type="ARBA" id="ARBA00012239"/>
    </source>
</evidence>
<dbReference type="EMBL" id="JACDQQ010002878">
    <property type="protein sequence ID" value="MBA0089210.1"/>
    <property type="molecule type" value="Genomic_DNA"/>
</dbReference>
<gene>
    <name evidence="13" type="ORF">HRJ53_29820</name>
</gene>
<evidence type="ECO:0000256" key="3">
    <source>
        <dbReference type="ARBA" id="ARBA00006490"/>
    </source>
</evidence>
<dbReference type="InterPro" id="IPR000192">
    <property type="entry name" value="Aminotrans_V_dom"/>
</dbReference>
<dbReference type="GO" id="GO:0031071">
    <property type="term" value="F:cysteine desulfurase activity"/>
    <property type="evidence" value="ECO:0007669"/>
    <property type="project" value="UniProtKB-EC"/>
</dbReference>
<keyword evidence="5" id="KW-0808">Transferase</keyword>
<dbReference type="InterPro" id="IPR015422">
    <property type="entry name" value="PyrdxlP-dep_Trfase_small"/>
</dbReference>
<dbReference type="InterPro" id="IPR015421">
    <property type="entry name" value="PyrdxlP-dep_Trfase_major"/>
</dbReference>
<evidence type="ECO:0000259" key="12">
    <source>
        <dbReference type="Pfam" id="PF00266"/>
    </source>
</evidence>
<comment type="function">
    <text evidence="2">Catalyzes the removal of elemental sulfur atoms from cysteine to produce alanine. Seems to participate in the biosynthesis of the nitrogenase metalloclusters by providing the inorganic sulfur required for the Fe-S core formation.</text>
</comment>
<keyword evidence="8" id="KW-0408">Iron</keyword>
<dbReference type="AlphaFoldDB" id="A0A7V8NXA8"/>
<reference evidence="13" key="1">
    <citation type="submission" date="2020-06" db="EMBL/GenBank/DDBJ databases">
        <title>Legume-microbial interactions unlock mineral nutrients during tropical forest succession.</title>
        <authorList>
            <person name="Epihov D.Z."/>
        </authorList>
    </citation>
    <scope>NUCLEOTIDE SEQUENCE [LARGE SCALE GENOMIC DNA]</scope>
    <source>
        <strain evidence="13">Pan2503</strain>
    </source>
</reference>
<dbReference type="GO" id="GO:0051536">
    <property type="term" value="F:iron-sulfur cluster binding"/>
    <property type="evidence" value="ECO:0007669"/>
    <property type="project" value="UniProtKB-KW"/>
</dbReference>
<comment type="cofactor">
    <cofactor evidence="1 11">
        <name>pyridoxal 5'-phosphate</name>
        <dbReference type="ChEBI" id="CHEBI:597326"/>
    </cofactor>
</comment>
<dbReference type="PANTHER" id="PTHR11601:SF34">
    <property type="entry name" value="CYSTEINE DESULFURASE"/>
    <property type="match status" value="1"/>
</dbReference>
<keyword evidence="9" id="KW-0411">Iron-sulfur</keyword>
<dbReference type="Gene3D" id="1.10.260.50">
    <property type="match status" value="1"/>
</dbReference>
<comment type="similarity">
    <text evidence="3">Belongs to the class-V pyridoxal-phosphate-dependent aminotransferase family. NifS/IscS subfamily.</text>
</comment>
<evidence type="ECO:0000256" key="11">
    <source>
        <dbReference type="RuleBase" id="RU004504"/>
    </source>
</evidence>
<dbReference type="PROSITE" id="PS00595">
    <property type="entry name" value="AA_TRANSFER_CLASS_5"/>
    <property type="match status" value="1"/>
</dbReference>
<dbReference type="InterPro" id="IPR020578">
    <property type="entry name" value="Aminotrans_V_PyrdxlP_BS"/>
</dbReference>
<keyword evidence="14" id="KW-1185">Reference proteome</keyword>
<evidence type="ECO:0000256" key="2">
    <source>
        <dbReference type="ARBA" id="ARBA00003120"/>
    </source>
</evidence>
<feature type="domain" description="Aminotransferase class V" evidence="12">
    <location>
        <begin position="4"/>
        <end position="338"/>
    </location>
</feature>
<dbReference type="Gene3D" id="3.90.1150.10">
    <property type="entry name" value="Aspartate Aminotransferase, domain 1"/>
    <property type="match status" value="1"/>
</dbReference>
<evidence type="ECO:0000256" key="8">
    <source>
        <dbReference type="ARBA" id="ARBA00023004"/>
    </source>
</evidence>
<accession>A0A7V8NXA8</accession>
<evidence type="ECO:0000256" key="1">
    <source>
        <dbReference type="ARBA" id="ARBA00001933"/>
    </source>
</evidence>
<organism evidence="13 14">
    <name type="scientific">Candidatus Acidiferrum panamense</name>
    <dbReference type="NCBI Taxonomy" id="2741543"/>
    <lineage>
        <taxon>Bacteria</taxon>
        <taxon>Pseudomonadati</taxon>
        <taxon>Acidobacteriota</taxon>
        <taxon>Terriglobia</taxon>
        <taxon>Candidatus Acidiferrales</taxon>
        <taxon>Candidatus Acidiferrum</taxon>
    </lineage>
</organism>
<evidence type="ECO:0000256" key="6">
    <source>
        <dbReference type="ARBA" id="ARBA00022723"/>
    </source>
</evidence>
<comment type="catalytic activity">
    <reaction evidence="10">
        <text>(sulfur carrier)-H + L-cysteine = (sulfur carrier)-SH + L-alanine</text>
        <dbReference type="Rhea" id="RHEA:43892"/>
        <dbReference type="Rhea" id="RHEA-COMP:14737"/>
        <dbReference type="Rhea" id="RHEA-COMP:14739"/>
        <dbReference type="ChEBI" id="CHEBI:29917"/>
        <dbReference type="ChEBI" id="CHEBI:35235"/>
        <dbReference type="ChEBI" id="CHEBI:57972"/>
        <dbReference type="ChEBI" id="CHEBI:64428"/>
        <dbReference type="EC" id="2.8.1.7"/>
    </reaction>
</comment>
<dbReference type="Proteomes" id="UP000567293">
    <property type="component" value="Unassembled WGS sequence"/>
</dbReference>
<dbReference type="PIRSF" id="PIRSF005572">
    <property type="entry name" value="NifS"/>
    <property type="match status" value="1"/>
</dbReference>
<sequence>MKRVYLDYNATTPVEPEVLDAMLPYFSAEFGNASSIHNFGQQARAAVETAREQVAALIGARAQEIFFTSGGTESDNHAIFGIVALSFPSSLSSTSSRSHIITSLVEHEAVLNACQALEKQGVGVSYLPVDQDGLIDPQDLQAALRKETVLITIMHANNELGTVQPLEEIGRVAKQADVYFHSDAVQSAGKIPLDVNQFQLDLLSLSGHKLYAPKGIGALYVRGGTRLRQLLYGGHHQRGVRPGTENVAGIVGLGKAAEIARRSLANDAKRLGALRDQLEHGLLKRVPYARINGARAVRTPNTANLVFPGVEGEALLIALDLKGLACSTGAACSSGAVEPSHVLT</sequence>
<dbReference type="PANTHER" id="PTHR11601">
    <property type="entry name" value="CYSTEINE DESULFURYLASE FAMILY MEMBER"/>
    <property type="match status" value="1"/>
</dbReference>
<dbReference type="InterPro" id="IPR016454">
    <property type="entry name" value="Cysteine_dSase"/>
</dbReference>
<dbReference type="Pfam" id="PF00266">
    <property type="entry name" value="Aminotran_5"/>
    <property type="match status" value="1"/>
</dbReference>
<protein>
    <recommendedName>
        <fullName evidence="4">cysteine desulfurase</fullName>
        <ecNumber evidence="4">2.8.1.7</ecNumber>
    </recommendedName>
</protein>
<dbReference type="InterPro" id="IPR015424">
    <property type="entry name" value="PyrdxlP-dep_Trfase"/>
</dbReference>
<evidence type="ECO:0000256" key="7">
    <source>
        <dbReference type="ARBA" id="ARBA00022898"/>
    </source>
</evidence>
<dbReference type="SUPFAM" id="SSF53383">
    <property type="entry name" value="PLP-dependent transferases"/>
    <property type="match status" value="1"/>
</dbReference>
<comment type="caution">
    <text evidence="13">The sequence shown here is derived from an EMBL/GenBank/DDBJ whole genome shotgun (WGS) entry which is preliminary data.</text>
</comment>
<evidence type="ECO:0000313" key="13">
    <source>
        <dbReference type="EMBL" id="MBA0089210.1"/>
    </source>
</evidence>
<evidence type="ECO:0000313" key="14">
    <source>
        <dbReference type="Proteomes" id="UP000567293"/>
    </source>
</evidence>
<evidence type="ECO:0000256" key="9">
    <source>
        <dbReference type="ARBA" id="ARBA00023014"/>
    </source>
</evidence>
<keyword evidence="6" id="KW-0479">Metal-binding</keyword>
<name>A0A7V8NXA8_9BACT</name>
<keyword evidence="7" id="KW-0663">Pyridoxal phosphate</keyword>
<dbReference type="GO" id="GO:0046872">
    <property type="term" value="F:metal ion binding"/>
    <property type="evidence" value="ECO:0007669"/>
    <property type="project" value="UniProtKB-KW"/>
</dbReference>
<dbReference type="EC" id="2.8.1.7" evidence="4"/>
<proteinExistence type="inferred from homology"/>
<dbReference type="Gene3D" id="3.40.640.10">
    <property type="entry name" value="Type I PLP-dependent aspartate aminotransferase-like (Major domain)"/>
    <property type="match status" value="1"/>
</dbReference>
<dbReference type="FunFam" id="3.40.640.10:FF:000084">
    <property type="entry name" value="IscS-like cysteine desulfurase"/>
    <property type="match status" value="1"/>
</dbReference>
<feature type="non-terminal residue" evidence="13">
    <location>
        <position position="344"/>
    </location>
</feature>